<comment type="caution">
    <text evidence="2">The sequence shown here is derived from an EMBL/GenBank/DDBJ whole genome shotgun (WGS) entry which is preliminary data.</text>
</comment>
<dbReference type="EMBL" id="JABEVQ010000003">
    <property type="protein sequence ID" value="NWN91066.1"/>
    <property type="molecule type" value="Genomic_DNA"/>
</dbReference>
<evidence type="ECO:0000256" key="1">
    <source>
        <dbReference type="SAM" id="Phobius"/>
    </source>
</evidence>
<accession>A0A851HU63</accession>
<protein>
    <submittedName>
        <fullName evidence="2">Uncharacterized protein</fullName>
    </submittedName>
</protein>
<name>A0A851HU63_9GAMM</name>
<keyword evidence="1" id="KW-1133">Transmembrane helix</keyword>
<keyword evidence="1" id="KW-0472">Membrane</keyword>
<gene>
    <name evidence="2" type="ORF">HLV39_06115</name>
</gene>
<feature type="transmembrane region" description="Helical" evidence="1">
    <location>
        <begin position="12"/>
        <end position="36"/>
    </location>
</feature>
<proteinExistence type="predicted"/>
<evidence type="ECO:0000313" key="2">
    <source>
        <dbReference type="EMBL" id="NWN91066.1"/>
    </source>
</evidence>
<dbReference type="AlphaFoldDB" id="A0A851HU63"/>
<feature type="transmembrane region" description="Helical" evidence="1">
    <location>
        <begin position="104"/>
        <end position="127"/>
    </location>
</feature>
<dbReference type="Proteomes" id="UP000536442">
    <property type="component" value="Unassembled WGS sequence"/>
</dbReference>
<evidence type="ECO:0000313" key="3">
    <source>
        <dbReference type="Proteomes" id="UP000536442"/>
    </source>
</evidence>
<sequence length="130" mass="14636">MTDETITILAYIGFYSLFLGLIPLPVIITIGFRYVVLIEDRIVTDKGGIATARMFWQGRVIGRFFRSGNVFAYLLLRSFPGSFFKQRASLLGDPDVYLPRSWQAWVLVPALLLFGMLAIALTANAIIKMQ</sequence>
<keyword evidence="3" id="KW-1185">Reference proteome</keyword>
<reference evidence="2 3" key="1">
    <citation type="submission" date="2020-03" db="EMBL/GenBank/DDBJ databases">
        <title>Metagenomic, metatranscriptomic, and metabolomic analyses revealed the key microbes and metabolic features during the fermentation of ganjang, Korean traditional soy sauce.</title>
        <authorList>
            <person name="Chun B.H."/>
            <person name="Jeon C.O."/>
        </authorList>
    </citation>
    <scope>NUCLEOTIDE SEQUENCE [LARGE SCALE GENOMIC DNA]</scope>
    <source>
        <strain evidence="2 3">KG14</strain>
    </source>
</reference>
<feature type="transmembrane region" description="Helical" evidence="1">
    <location>
        <begin position="64"/>
        <end position="84"/>
    </location>
</feature>
<keyword evidence="1" id="KW-0812">Transmembrane</keyword>
<organism evidence="2 3">
    <name type="scientific">Marinobacter adhaerens</name>
    <dbReference type="NCBI Taxonomy" id="1033846"/>
    <lineage>
        <taxon>Bacteria</taxon>
        <taxon>Pseudomonadati</taxon>
        <taxon>Pseudomonadota</taxon>
        <taxon>Gammaproteobacteria</taxon>
        <taxon>Pseudomonadales</taxon>
        <taxon>Marinobacteraceae</taxon>
        <taxon>Marinobacter</taxon>
    </lineage>
</organism>